<keyword evidence="2" id="KW-1185">Reference proteome</keyword>
<proteinExistence type="predicted"/>
<dbReference type="InterPro" id="IPR029044">
    <property type="entry name" value="Nucleotide-diphossugar_trans"/>
</dbReference>
<accession>A0A953N8V8</accession>
<dbReference type="AlphaFoldDB" id="A0A953N8V8"/>
<sequence>MLPIEIPLVAHCFWYGPYGLPYLRYLSIASFAIHNPNIHLNIYTANDLLTGRAFNTHEQSVVHITKDFFSEIEALHNVTIKKVPDEFMSIIPFKMHTAVHVSDILRVWLLSTVGGYWMDSDIIFTSSLDNSFLSLPENNNVNTIIAQTSFGSICPYQSHRIGFLAASKNNNFFNEILQKILMVDQSSDYQAYGSMLYNATYPEFHKIYDQHPQIKILNLPNHALYSLHLTELLSDRISTKNFINNCHVLGCHWYGGGDQLTKLVEALNCADDVEHLLEDLCVKEPNFLLELFNYARKLKSVIF</sequence>
<gene>
    <name evidence="1" type="ORF">KZZ10_10280</name>
</gene>
<name>A0A953N8V8_9BURK</name>
<dbReference type="GO" id="GO:0016757">
    <property type="term" value="F:glycosyltransferase activity"/>
    <property type="evidence" value="ECO:0007669"/>
    <property type="project" value="InterPro"/>
</dbReference>
<evidence type="ECO:0000313" key="1">
    <source>
        <dbReference type="EMBL" id="MBZ1351032.1"/>
    </source>
</evidence>
<dbReference type="RefSeq" id="WP_259661433.1">
    <property type="nucleotide sequence ID" value="NZ_JAHXRI010000007.1"/>
</dbReference>
<organism evidence="1 2">
    <name type="scientific">Zwartia hollandica</name>
    <dbReference type="NCBI Taxonomy" id="324606"/>
    <lineage>
        <taxon>Bacteria</taxon>
        <taxon>Pseudomonadati</taxon>
        <taxon>Pseudomonadota</taxon>
        <taxon>Betaproteobacteria</taxon>
        <taxon>Burkholderiales</taxon>
        <taxon>Alcaligenaceae</taxon>
        <taxon>Zwartia</taxon>
    </lineage>
</organism>
<protein>
    <submittedName>
        <fullName evidence="1">Capsular polysaccharide synthesis protein</fullName>
    </submittedName>
</protein>
<evidence type="ECO:0000313" key="2">
    <source>
        <dbReference type="Proteomes" id="UP000739565"/>
    </source>
</evidence>
<dbReference type="Proteomes" id="UP000739565">
    <property type="component" value="Unassembled WGS sequence"/>
</dbReference>
<dbReference type="Pfam" id="PF05704">
    <property type="entry name" value="Caps_synth"/>
    <property type="match status" value="1"/>
</dbReference>
<reference evidence="1" key="1">
    <citation type="submission" date="2021-07" db="EMBL/GenBank/DDBJ databases">
        <title>New genus and species of the family Alcaligenaceae.</title>
        <authorList>
            <person name="Hahn M.W."/>
        </authorList>
    </citation>
    <scope>NUCLEOTIDE SEQUENCE</scope>
    <source>
        <strain evidence="1">LF4-65</strain>
    </source>
</reference>
<dbReference type="EMBL" id="JAHXRI010000007">
    <property type="protein sequence ID" value="MBZ1351032.1"/>
    <property type="molecule type" value="Genomic_DNA"/>
</dbReference>
<dbReference type="InterPro" id="IPR008441">
    <property type="entry name" value="AfumC-like_glycosyl_Trfase"/>
</dbReference>
<comment type="caution">
    <text evidence="1">The sequence shown here is derived from an EMBL/GenBank/DDBJ whole genome shotgun (WGS) entry which is preliminary data.</text>
</comment>
<dbReference type="Gene3D" id="3.90.550.20">
    <property type="match status" value="1"/>
</dbReference>
<dbReference type="SUPFAM" id="SSF53448">
    <property type="entry name" value="Nucleotide-diphospho-sugar transferases"/>
    <property type="match status" value="1"/>
</dbReference>